<evidence type="ECO:0000313" key="2">
    <source>
        <dbReference type="EMBL" id="MDO1449830.1"/>
    </source>
</evidence>
<dbReference type="EMBL" id="JAUKPO010000022">
    <property type="protein sequence ID" value="MDO1449830.1"/>
    <property type="molecule type" value="Genomic_DNA"/>
</dbReference>
<dbReference type="Proteomes" id="UP001168528">
    <property type="component" value="Unassembled WGS sequence"/>
</dbReference>
<dbReference type="RefSeq" id="WP_302040633.1">
    <property type="nucleotide sequence ID" value="NZ_JAUKPO010000022.1"/>
</dbReference>
<organism evidence="2 3">
    <name type="scientific">Rhodocytophaga aerolata</name>
    <dbReference type="NCBI Taxonomy" id="455078"/>
    <lineage>
        <taxon>Bacteria</taxon>
        <taxon>Pseudomonadati</taxon>
        <taxon>Bacteroidota</taxon>
        <taxon>Cytophagia</taxon>
        <taxon>Cytophagales</taxon>
        <taxon>Rhodocytophagaceae</taxon>
        <taxon>Rhodocytophaga</taxon>
    </lineage>
</organism>
<evidence type="ECO:0000313" key="3">
    <source>
        <dbReference type="Proteomes" id="UP001168528"/>
    </source>
</evidence>
<evidence type="ECO:0000256" key="1">
    <source>
        <dbReference type="SAM" id="MobiDB-lite"/>
    </source>
</evidence>
<keyword evidence="3" id="KW-1185">Reference proteome</keyword>
<name>A0ABT8RGA4_9BACT</name>
<reference evidence="2" key="1">
    <citation type="submission" date="2023-07" db="EMBL/GenBank/DDBJ databases">
        <title>The genome sequence of Rhodocytophaga aerolata KACC 12507.</title>
        <authorList>
            <person name="Zhang X."/>
        </authorList>
    </citation>
    <scope>NUCLEOTIDE SEQUENCE</scope>
    <source>
        <strain evidence="2">KACC 12507</strain>
    </source>
</reference>
<accession>A0ABT8RGA4</accession>
<protein>
    <submittedName>
        <fullName evidence="2">Uncharacterized protein</fullName>
    </submittedName>
</protein>
<comment type="caution">
    <text evidence="2">The sequence shown here is derived from an EMBL/GenBank/DDBJ whole genome shotgun (WGS) entry which is preliminary data.</text>
</comment>
<proteinExistence type="predicted"/>
<gene>
    <name evidence="2" type="ORF">Q0590_26360</name>
</gene>
<feature type="region of interest" description="Disordered" evidence="1">
    <location>
        <begin position="1"/>
        <end position="59"/>
    </location>
</feature>
<sequence>MALENNARRSAGKGDSVAGRGPMAEKSERTGNHRGKGVAKERKESKPSFLILIDRESPF</sequence>